<evidence type="ECO:0000313" key="2">
    <source>
        <dbReference type="EMBL" id="CAK0832724.1"/>
    </source>
</evidence>
<organism evidence="2 3">
    <name type="scientific">Prorocentrum cordatum</name>
    <dbReference type="NCBI Taxonomy" id="2364126"/>
    <lineage>
        <taxon>Eukaryota</taxon>
        <taxon>Sar</taxon>
        <taxon>Alveolata</taxon>
        <taxon>Dinophyceae</taxon>
        <taxon>Prorocentrales</taxon>
        <taxon>Prorocentraceae</taxon>
        <taxon>Prorocentrum</taxon>
    </lineage>
</organism>
<reference evidence="2" key="1">
    <citation type="submission" date="2023-10" db="EMBL/GenBank/DDBJ databases">
        <authorList>
            <person name="Chen Y."/>
            <person name="Shah S."/>
            <person name="Dougan E. K."/>
            <person name="Thang M."/>
            <person name="Chan C."/>
        </authorList>
    </citation>
    <scope>NUCLEOTIDE SEQUENCE [LARGE SCALE GENOMIC DNA]</scope>
</reference>
<sequence>MPYSWWGSEPPRLPARRAARSGRSLDSMLGPACFNYSMERLCLRFCWPQASDFTFQLRVGMVSYTSCRCTVSLGFFLLGRIFIITTISDLIMRIATMSTWPCKNRQYAVLPARPRYYV</sequence>
<comment type="caution">
    <text evidence="2">The sequence shown here is derived from an EMBL/GenBank/DDBJ whole genome shotgun (WGS) entry which is preliminary data.</text>
</comment>
<keyword evidence="1" id="KW-1133">Transmembrane helix</keyword>
<dbReference type="Proteomes" id="UP001189429">
    <property type="component" value="Unassembled WGS sequence"/>
</dbReference>
<gene>
    <name evidence="2" type="ORF">PCOR1329_LOCUS30664</name>
</gene>
<proteinExistence type="predicted"/>
<accession>A0ABN9SLR3</accession>
<evidence type="ECO:0000313" key="3">
    <source>
        <dbReference type="Proteomes" id="UP001189429"/>
    </source>
</evidence>
<keyword evidence="1" id="KW-0812">Transmembrane</keyword>
<evidence type="ECO:0000256" key="1">
    <source>
        <dbReference type="SAM" id="Phobius"/>
    </source>
</evidence>
<feature type="transmembrane region" description="Helical" evidence="1">
    <location>
        <begin position="61"/>
        <end position="83"/>
    </location>
</feature>
<keyword evidence="3" id="KW-1185">Reference proteome</keyword>
<name>A0ABN9SLR3_9DINO</name>
<dbReference type="EMBL" id="CAUYUJ010011859">
    <property type="protein sequence ID" value="CAK0832724.1"/>
    <property type="molecule type" value="Genomic_DNA"/>
</dbReference>
<protein>
    <submittedName>
        <fullName evidence="2">Uncharacterized protein</fullName>
    </submittedName>
</protein>
<keyword evidence="1" id="KW-0472">Membrane</keyword>